<dbReference type="InterPro" id="IPR005561">
    <property type="entry name" value="ANTAR"/>
</dbReference>
<dbReference type="Gene3D" id="1.10.10.10">
    <property type="entry name" value="Winged helix-like DNA-binding domain superfamily/Winged helix DNA-binding domain"/>
    <property type="match status" value="1"/>
</dbReference>
<evidence type="ECO:0000256" key="1">
    <source>
        <dbReference type="ARBA" id="ARBA00022679"/>
    </source>
</evidence>
<keyword evidence="3" id="KW-0805">Transcription regulation</keyword>
<dbReference type="InterPro" id="IPR011006">
    <property type="entry name" value="CheY-like_superfamily"/>
</dbReference>
<dbReference type="InterPro" id="IPR029016">
    <property type="entry name" value="GAF-like_dom_sf"/>
</dbReference>
<organism evidence="6 7">
    <name type="scientific">Sporichthya brevicatena</name>
    <dbReference type="NCBI Taxonomy" id="171442"/>
    <lineage>
        <taxon>Bacteria</taxon>
        <taxon>Bacillati</taxon>
        <taxon>Actinomycetota</taxon>
        <taxon>Actinomycetes</taxon>
        <taxon>Sporichthyales</taxon>
        <taxon>Sporichthyaceae</taxon>
        <taxon>Sporichthya</taxon>
    </lineage>
</organism>
<keyword evidence="7" id="KW-1185">Reference proteome</keyword>
<dbReference type="EMBL" id="BAAAHE010000030">
    <property type="protein sequence ID" value="GAA0627985.1"/>
    <property type="molecule type" value="Genomic_DNA"/>
</dbReference>
<accession>A0ABN1H3L5</accession>
<keyword evidence="2" id="KW-0418">Kinase</keyword>
<reference evidence="6 7" key="1">
    <citation type="journal article" date="2019" name="Int. J. Syst. Evol. Microbiol.">
        <title>The Global Catalogue of Microorganisms (GCM) 10K type strain sequencing project: providing services to taxonomists for standard genome sequencing and annotation.</title>
        <authorList>
            <consortium name="The Broad Institute Genomics Platform"/>
            <consortium name="The Broad Institute Genome Sequencing Center for Infectious Disease"/>
            <person name="Wu L."/>
            <person name="Ma J."/>
        </authorList>
    </citation>
    <scope>NUCLEOTIDE SEQUENCE [LARGE SCALE GENOMIC DNA]</scope>
    <source>
        <strain evidence="6 7">JCM 10671</strain>
    </source>
</reference>
<dbReference type="PROSITE" id="PS50921">
    <property type="entry name" value="ANTAR"/>
    <property type="match status" value="1"/>
</dbReference>
<evidence type="ECO:0000313" key="6">
    <source>
        <dbReference type="EMBL" id="GAA0627985.1"/>
    </source>
</evidence>
<dbReference type="Proteomes" id="UP001500957">
    <property type="component" value="Unassembled WGS sequence"/>
</dbReference>
<keyword evidence="1" id="KW-0808">Transferase</keyword>
<keyword evidence="4" id="KW-0804">Transcription</keyword>
<dbReference type="SUPFAM" id="SSF52172">
    <property type="entry name" value="CheY-like"/>
    <property type="match status" value="1"/>
</dbReference>
<dbReference type="Pfam" id="PF13185">
    <property type="entry name" value="GAF_2"/>
    <property type="match status" value="1"/>
</dbReference>
<evidence type="ECO:0000259" key="5">
    <source>
        <dbReference type="PROSITE" id="PS50921"/>
    </source>
</evidence>
<evidence type="ECO:0000313" key="7">
    <source>
        <dbReference type="Proteomes" id="UP001500957"/>
    </source>
</evidence>
<evidence type="ECO:0000256" key="4">
    <source>
        <dbReference type="ARBA" id="ARBA00023163"/>
    </source>
</evidence>
<sequence>MDERPDLAGTLLALADDFVALGRVTLAIADEQDLLAAVARVAQARIEPAEWVSITTLAGGEFRTMASTDPRAERADAIQYAVGSGPCVDAILEENDVLVRDLRTDERWPTFGRRVADEFGVRSMMAFRLTMDVKDTIAALNVFSCAVDAFDAGAVATGRLMATYSALGLNSIADRRRAEELQQALGTAREIGIAIGVLMVNEQLTREQAFDVLRAHSQDQNRKLREIAAHVAETGALPHFNGHAAQS</sequence>
<protein>
    <submittedName>
        <fullName evidence="6">GAF and ANTAR domain-containing protein</fullName>
    </submittedName>
</protein>
<dbReference type="SMART" id="SM01012">
    <property type="entry name" value="ANTAR"/>
    <property type="match status" value="1"/>
</dbReference>
<comment type="caution">
    <text evidence="6">The sequence shown here is derived from an EMBL/GenBank/DDBJ whole genome shotgun (WGS) entry which is preliminary data.</text>
</comment>
<dbReference type="Gene3D" id="3.30.450.40">
    <property type="match status" value="1"/>
</dbReference>
<gene>
    <name evidence="6" type="ORF">GCM10009547_34490</name>
</gene>
<dbReference type="InterPro" id="IPR012074">
    <property type="entry name" value="GAF_ANTAR"/>
</dbReference>
<evidence type="ECO:0000256" key="2">
    <source>
        <dbReference type="ARBA" id="ARBA00022777"/>
    </source>
</evidence>
<dbReference type="Pfam" id="PF03861">
    <property type="entry name" value="ANTAR"/>
    <property type="match status" value="1"/>
</dbReference>
<dbReference type="SUPFAM" id="SSF55781">
    <property type="entry name" value="GAF domain-like"/>
    <property type="match status" value="1"/>
</dbReference>
<dbReference type="RefSeq" id="WP_344606998.1">
    <property type="nucleotide sequence ID" value="NZ_BAAAHE010000030.1"/>
</dbReference>
<feature type="domain" description="ANTAR" evidence="5">
    <location>
        <begin position="171"/>
        <end position="232"/>
    </location>
</feature>
<evidence type="ECO:0000256" key="3">
    <source>
        <dbReference type="ARBA" id="ARBA00023015"/>
    </source>
</evidence>
<dbReference type="InterPro" id="IPR036388">
    <property type="entry name" value="WH-like_DNA-bd_sf"/>
</dbReference>
<proteinExistence type="predicted"/>
<name>A0ABN1H3L5_9ACTN</name>
<dbReference type="InterPro" id="IPR003018">
    <property type="entry name" value="GAF"/>
</dbReference>
<dbReference type="PIRSF" id="PIRSF036625">
    <property type="entry name" value="GAF_ANTAR"/>
    <property type="match status" value="1"/>
</dbReference>